<reference evidence="3" key="2">
    <citation type="submission" date="2023-01" db="EMBL/GenBank/DDBJ databases">
        <authorList>
            <person name="Sun Q."/>
            <person name="Evtushenko L."/>
        </authorList>
    </citation>
    <scope>NUCLEOTIDE SEQUENCE</scope>
    <source>
        <strain evidence="3">VKM Ac-1940</strain>
    </source>
</reference>
<accession>A0A9W6M5Z2</accession>
<evidence type="ECO:0000256" key="2">
    <source>
        <dbReference type="SAM" id="Phobius"/>
    </source>
</evidence>
<proteinExistence type="predicted"/>
<evidence type="ECO:0000313" key="3">
    <source>
        <dbReference type="EMBL" id="GLJ95085.1"/>
    </source>
</evidence>
<sequence length="295" mass="29939">MTTTLTPPPLPPTPMGPTGPGGPGASGAGSTPAPPGGPRSSTRVVAILAIVLGVVIIIGSLASAAFSAIRTSTRGSAQLTADATGIRTLDVDISAGDLTIVYRGDEVALAVRGDTDAWRLDRDGDSVRVHTDRPWWNGWRVFDGEDSAVLTLPSALEHTALDAELKVAAGVLRTDATFDELAVRLSAGSVEVRGSARTVDAEVSAGRVVFDLAGADSADLRLSAGAITGSLTGAAPSTVAIDVSAGRLELTLPRDVYAVSTDVSAGTVDNGLRVDPTSRHRVTASVSAGAAVLRD</sequence>
<dbReference type="Proteomes" id="UP001142291">
    <property type="component" value="Unassembled WGS sequence"/>
</dbReference>
<reference evidence="3" key="1">
    <citation type="journal article" date="2014" name="Int. J. Syst. Evol. Microbiol.">
        <title>Complete genome sequence of Corynebacterium casei LMG S-19264T (=DSM 44701T), isolated from a smear-ripened cheese.</title>
        <authorList>
            <consortium name="US DOE Joint Genome Institute (JGI-PGF)"/>
            <person name="Walter F."/>
            <person name="Albersmeier A."/>
            <person name="Kalinowski J."/>
            <person name="Ruckert C."/>
        </authorList>
    </citation>
    <scope>NUCLEOTIDE SEQUENCE</scope>
    <source>
        <strain evidence="3">VKM Ac-1940</strain>
    </source>
</reference>
<organism evidence="3 4">
    <name type="scientific">Microbacterium dextranolyticum</name>
    <dbReference type="NCBI Taxonomy" id="36806"/>
    <lineage>
        <taxon>Bacteria</taxon>
        <taxon>Bacillati</taxon>
        <taxon>Actinomycetota</taxon>
        <taxon>Actinomycetes</taxon>
        <taxon>Micrococcales</taxon>
        <taxon>Microbacteriaceae</taxon>
        <taxon>Microbacterium</taxon>
    </lineage>
</organism>
<feature type="compositionally biased region" description="Pro residues" evidence="1">
    <location>
        <begin position="1"/>
        <end position="17"/>
    </location>
</feature>
<keyword evidence="2" id="KW-1133">Transmembrane helix</keyword>
<evidence type="ECO:0000256" key="1">
    <source>
        <dbReference type="SAM" id="MobiDB-lite"/>
    </source>
</evidence>
<dbReference type="EMBL" id="BSER01000007">
    <property type="protein sequence ID" value="GLJ95085.1"/>
    <property type="molecule type" value="Genomic_DNA"/>
</dbReference>
<feature type="compositionally biased region" description="Gly residues" evidence="1">
    <location>
        <begin position="18"/>
        <end position="27"/>
    </location>
</feature>
<feature type="transmembrane region" description="Helical" evidence="2">
    <location>
        <begin position="44"/>
        <end position="69"/>
    </location>
</feature>
<gene>
    <name evidence="3" type="ORF">GCM10017591_11470</name>
</gene>
<name>A0A9W6M5Z2_9MICO</name>
<keyword evidence="4" id="KW-1185">Reference proteome</keyword>
<protein>
    <recommendedName>
        <fullName evidence="5">Adhesin domain-containing protein</fullName>
    </recommendedName>
</protein>
<comment type="caution">
    <text evidence="3">The sequence shown here is derived from an EMBL/GenBank/DDBJ whole genome shotgun (WGS) entry which is preliminary data.</text>
</comment>
<keyword evidence="2" id="KW-0812">Transmembrane</keyword>
<dbReference type="AlphaFoldDB" id="A0A9W6M5Z2"/>
<evidence type="ECO:0008006" key="5">
    <source>
        <dbReference type="Google" id="ProtNLM"/>
    </source>
</evidence>
<keyword evidence="2" id="KW-0472">Membrane</keyword>
<evidence type="ECO:0000313" key="4">
    <source>
        <dbReference type="Proteomes" id="UP001142291"/>
    </source>
</evidence>
<feature type="region of interest" description="Disordered" evidence="1">
    <location>
        <begin position="1"/>
        <end position="39"/>
    </location>
</feature>
<dbReference type="RefSeq" id="WP_204964535.1">
    <property type="nucleotide sequence ID" value="NZ_BAAAUR010000004.1"/>
</dbReference>